<keyword evidence="4" id="KW-0732">Signal</keyword>
<accession>A0ABD3KAC3</accession>
<dbReference type="PANTHER" id="PTHR31279:SF74">
    <property type="entry name" value="PROTEIN EXORDIUM-LIKE 2"/>
    <property type="match status" value="1"/>
</dbReference>
<evidence type="ECO:0000256" key="5">
    <source>
        <dbReference type="ARBA" id="ARBA00023591"/>
    </source>
</evidence>
<dbReference type="InterPro" id="IPR006766">
    <property type="entry name" value="EXORDIUM-like"/>
</dbReference>
<comment type="subcellular location">
    <subcellularLocation>
        <location evidence="1">Secreted</location>
        <location evidence="1">Extracellular space</location>
        <location evidence="1">Apoplast</location>
    </subcellularLocation>
</comment>
<evidence type="ECO:0000256" key="2">
    <source>
        <dbReference type="ARBA" id="ARBA00022523"/>
    </source>
</evidence>
<name>A0ABD3KAC3_EUCGL</name>
<dbReference type="PANTHER" id="PTHR31279">
    <property type="entry name" value="PROTEIN EXORDIUM-LIKE 5"/>
    <property type="match status" value="1"/>
</dbReference>
<organism evidence="6 7">
    <name type="scientific">Eucalyptus globulus</name>
    <name type="common">Tasmanian blue gum</name>
    <dbReference type="NCBI Taxonomy" id="34317"/>
    <lineage>
        <taxon>Eukaryota</taxon>
        <taxon>Viridiplantae</taxon>
        <taxon>Streptophyta</taxon>
        <taxon>Embryophyta</taxon>
        <taxon>Tracheophyta</taxon>
        <taxon>Spermatophyta</taxon>
        <taxon>Magnoliopsida</taxon>
        <taxon>eudicotyledons</taxon>
        <taxon>Gunneridae</taxon>
        <taxon>Pentapetalae</taxon>
        <taxon>rosids</taxon>
        <taxon>malvids</taxon>
        <taxon>Myrtales</taxon>
        <taxon>Myrtaceae</taxon>
        <taxon>Myrtoideae</taxon>
        <taxon>Eucalypteae</taxon>
        <taxon>Eucalyptus</taxon>
    </lineage>
</organism>
<protein>
    <recommendedName>
        <fullName evidence="8">Protein EXORDIUM-like 2</fullName>
    </recommendedName>
</protein>
<keyword evidence="7" id="KW-1185">Reference proteome</keyword>
<evidence type="ECO:0000256" key="1">
    <source>
        <dbReference type="ARBA" id="ARBA00004271"/>
    </source>
</evidence>
<reference evidence="6 7" key="1">
    <citation type="submission" date="2024-11" db="EMBL/GenBank/DDBJ databases">
        <title>Chromosome-level genome assembly of Eucalyptus globulus Labill. provides insights into its genome evolution.</title>
        <authorList>
            <person name="Li X."/>
        </authorList>
    </citation>
    <scope>NUCLEOTIDE SEQUENCE [LARGE SCALE GENOMIC DNA]</scope>
    <source>
        <strain evidence="6">CL2024</strain>
        <tissue evidence="6">Fresh tender leaves</tissue>
    </source>
</reference>
<evidence type="ECO:0008006" key="8">
    <source>
        <dbReference type="Google" id="ProtNLM"/>
    </source>
</evidence>
<evidence type="ECO:0000313" key="6">
    <source>
        <dbReference type="EMBL" id="KAL3735128.1"/>
    </source>
</evidence>
<keyword evidence="3" id="KW-0964">Secreted</keyword>
<dbReference type="GO" id="GO:0048046">
    <property type="term" value="C:apoplast"/>
    <property type="evidence" value="ECO:0007669"/>
    <property type="project" value="UniProtKB-SubCell"/>
</dbReference>
<dbReference type="Proteomes" id="UP001634007">
    <property type="component" value="Unassembled WGS sequence"/>
</dbReference>
<proteinExistence type="inferred from homology"/>
<dbReference type="EMBL" id="JBJKBG010000006">
    <property type="protein sequence ID" value="KAL3735128.1"/>
    <property type="molecule type" value="Genomic_DNA"/>
</dbReference>
<evidence type="ECO:0000256" key="4">
    <source>
        <dbReference type="ARBA" id="ARBA00022729"/>
    </source>
</evidence>
<dbReference type="AlphaFoldDB" id="A0ABD3KAC3"/>
<sequence length="362" mass="38369">MLVTPFSLLCLFRRTHETLRHKYPPDPLHSSSTRQREALPFPKAKTMAASPPSASYVLVALLLVLSRFAAPSSAAVPRMLSLVKTKPLVLTYHKGQLLKGNVTVNLLWYGRFSRAQLSVIADFFRSLGGPARPPPSVASWWSTTAAYAGGPANVVFGRQLVDSKYSLGKSLKNQDIVSLASRLARAKASGGNSINFVLTSSDVGVEGFCMSRCGSHGWSTTAPGGKGAKFAYAWVGNPGKQCPGQCAWPFYQPIYGPQIPPLVAPNGDIGVDGMVISLATVLAGTVTNPFDKGYFQGPDDAPLEAVSACTGIFGKGAFPGYPGVVPVDKTTGASYNAIGLGGRKYLLPAMWDPKTSTCKTPV</sequence>
<evidence type="ECO:0000256" key="3">
    <source>
        <dbReference type="ARBA" id="ARBA00022525"/>
    </source>
</evidence>
<gene>
    <name evidence="6" type="ORF">ACJRO7_024291</name>
</gene>
<comment type="caution">
    <text evidence="6">The sequence shown here is derived from an EMBL/GenBank/DDBJ whole genome shotgun (WGS) entry which is preliminary data.</text>
</comment>
<dbReference type="Pfam" id="PF04674">
    <property type="entry name" value="Phi_1"/>
    <property type="match status" value="1"/>
</dbReference>
<evidence type="ECO:0000313" key="7">
    <source>
        <dbReference type="Proteomes" id="UP001634007"/>
    </source>
</evidence>
<comment type="similarity">
    <text evidence="5">Belongs to the EXORDIUM family.</text>
</comment>
<keyword evidence="2" id="KW-0052">Apoplast</keyword>